<accession>A0ACC2ALK8</accession>
<keyword evidence="2" id="KW-1185">Reference proteome</keyword>
<sequence>MAYEQLCMQQDQNKEHASAHCESVEVLATESGCGRQESVAGYNAQTKSCGGRQVAFRRNGSTCRTLLEILGCAFPMSSSSSSDEEEIRKKKRYHRYKKVEGMKDKVKHLLLGHKKENRASVRIEKQAPRIRTSSDG</sequence>
<reference evidence="2" key="1">
    <citation type="journal article" date="2024" name="Proc. Natl. Acad. Sci. U.S.A.">
        <title>Extraordinary preservation of gene collinearity over three hundred million years revealed in homosporous lycophytes.</title>
        <authorList>
            <person name="Li C."/>
            <person name="Wickell D."/>
            <person name="Kuo L.Y."/>
            <person name="Chen X."/>
            <person name="Nie B."/>
            <person name="Liao X."/>
            <person name="Peng D."/>
            <person name="Ji J."/>
            <person name="Jenkins J."/>
            <person name="Williams M."/>
            <person name="Shu S."/>
            <person name="Plott C."/>
            <person name="Barry K."/>
            <person name="Rajasekar S."/>
            <person name="Grimwood J."/>
            <person name="Han X."/>
            <person name="Sun S."/>
            <person name="Hou Z."/>
            <person name="He W."/>
            <person name="Dai G."/>
            <person name="Sun C."/>
            <person name="Schmutz J."/>
            <person name="Leebens-Mack J.H."/>
            <person name="Li F.W."/>
            <person name="Wang L."/>
        </authorList>
    </citation>
    <scope>NUCLEOTIDE SEQUENCE [LARGE SCALE GENOMIC DNA]</scope>
    <source>
        <strain evidence="2">cv. PW_Plant_1</strain>
    </source>
</reference>
<proteinExistence type="predicted"/>
<name>A0ACC2ALK8_DIPCM</name>
<evidence type="ECO:0000313" key="1">
    <source>
        <dbReference type="EMBL" id="KAJ7518453.1"/>
    </source>
</evidence>
<evidence type="ECO:0000313" key="2">
    <source>
        <dbReference type="Proteomes" id="UP001162992"/>
    </source>
</evidence>
<protein>
    <submittedName>
        <fullName evidence="1">Uncharacterized protein</fullName>
    </submittedName>
</protein>
<dbReference type="EMBL" id="CM055112">
    <property type="protein sequence ID" value="KAJ7518453.1"/>
    <property type="molecule type" value="Genomic_DNA"/>
</dbReference>
<gene>
    <name evidence="1" type="ORF">O6H91_21G069800</name>
</gene>
<organism evidence="1 2">
    <name type="scientific">Diphasiastrum complanatum</name>
    <name type="common">Issler's clubmoss</name>
    <name type="synonym">Lycopodium complanatum</name>
    <dbReference type="NCBI Taxonomy" id="34168"/>
    <lineage>
        <taxon>Eukaryota</taxon>
        <taxon>Viridiplantae</taxon>
        <taxon>Streptophyta</taxon>
        <taxon>Embryophyta</taxon>
        <taxon>Tracheophyta</taxon>
        <taxon>Lycopodiopsida</taxon>
        <taxon>Lycopodiales</taxon>
        <taxon>Lycopodiaceae</taxon>
        <taxon>Lycopodioideae</taxon>
        <taxon>Diphasiastrum</taxon>
    </lineage>
</organism>
<dbReference type="Proteomes" id="UP001162992">
    <property type="component" value="Chromosome 21"/>
</dbReference>
<comment type="caution">
    <text evidence="1">The sequence shown here is derived from an EMBL/GenBank/DDBJ whole genome shotgun (WGS) entry which is preliminary data.</text>
</comment>